<keyword evidence="12" id="KW-1185">Reference proteome</keyword>
<dbReference type="PROSITE" id="PS00211">
    <property type="entry name" value="ABC_TRANSPORTER_1"/>
    <property type="match status" value="1"/>
</dbReference>
<dbReference type="InterPro" id="IPR050763">
    <property type="entry name" value="ABC_transporter_ATP-binding"/>
</dbReference>
<dbReference type="InterPro" id="IPR017871">
    <property type="entry name" value="ABC_transporter-like_CS"/>
</dbReference>
<feature type="domain" description="ABC transporter" evidence="10">
    <location>
        <begin position="9"/>
        <end position="239"/>
    </location>
</feature>
<evidence type="ECO:0000256" key="6">
    <source>
        <dbReference type="ARBA" id="ARBA00022741"/>
    </source>
</evidence>
<dbReference type="PANTHER" id="PTHR42711">
    <property type="entry name" value="ABC TRANSPORTER ATP-BINDING PROTEIN"/>
    <property type="match status" value="1"/>
</dbReference>
<keyword evidence="7" id="KW-0067">ATP-binding</keyword>
<evidence type="ECO:0000256" key="9">
    <source>
        <dbReference type="ARBA" id="ARBA00023136"/>
    </source>
</evidence>
<comment type="similarity">
    <text evidence="2">Belongs to the ABC transporter superfamily.</text>
</comment>
<evidence type="ECO:0000259" key="10">
    <source>
        <dbReference type="PROSITE" id="PS50893"/>
    </source>
</evidence>
<evidence type="ECO:0000313" key="12">
    <source>
        <dbReference type="Proteomes" id="UP000194798"/>
    </source>
</evidence>
<protein>
    <submittedName>
        <fullName evidence="11">ABC transporter</fullName>
    </submittedName>
</protein>
<dbReference type="InterPro" id="IPR003593">
    <property type="entry name" value="AAA+_ATPase"/>
</dbReference>
<dbReference type="Pfam" id="PF00005">
    <property type="entry name" value="ABC_tran"/>
    <property type="match status" value="1"/>
</dbReference>
<comment type="caution">
    <text evidence="11">The sequence shown here is derived from an EMBL/GenBank/DDBJ whole genome shotgun (WGS) entry which is preliminary data.</text>
</comment>
<keyword evidence="5" id="KW-1003">Cell membrane</keyword>
<dbReference type="GO" id="GO:0005886">
    <property type="term" value="C:plasma membrane"/>
    <property type="evidence" value="ECO:0007669"/>
    <property type="project" value="UniProtKB-SubCell"/>
</dbReference>
<name>A0A251X860_9GAMM</name>
<dbReference type="GO" id="GO:0005524">
    <property type="term" value="F:ATP binding"/>
    <property type="evidence" value="ECO:0007669"/>
    <property type="project" value="UniProtKB-KW"/>
</dbReference>
<evidence type="ECO:0000256" key="2">
    <source>
        <dbReference type="ARBA" id="ARBA00005417"/>
    </source>
</evidence>
<evidence type="ECO:0000256" key="3">
    <source>
        <dbReference type="ARBA" id="ARBA00022448"/>
    </source>
</evidence>
<dbReference type="OrthoDB" id="5560252at2"/>
<dbReference type="GO" id="GO:0016887">
    <property type="term" value="F:ATP hydrolysis activity"/>
    <property type="evidence" value="ECO:0007669"/>
    <property type="project" value="InterPro"/>
</dbReference>
<dbReference type="RefSeq" id="WP_086488020.1">
    <property type="nucleotide sequence ID" value="NZ_MSLT01000012.1"/>
</dbReference>
<dbReference type="PROSITE" id="PS50893">
    <property type="entry name" value="ABC_TRANSPORTER_2"/>
    <property type="match status" value="1"/>
</dbReference>
<organism evidence="11 12">
    <name type="scientific">Thioflexithrix psekupsensis</name>
    <dbReference type="NCBI Taxonomy" id="1570016"/>
    <lineage>
        <taxon>Bacteria</taxon>
        <taxon>Pseudomonadati</taxon>
        <taxon>Pseudomonadota</taxon>
        <taxon>Gammaproteobacteria</taxon>
        <taxon>Thiotrichales</taxon>
        <taxon>Thioflexithrix</taxon>
    </lineage>
</organism>
<evidence type="ECO:0000256" key="5">
    <source>
        <dbReference type="ARBA" id="ARBA00022475"/>
    </source>
</evidence>
<keyword evidence="4" id="KW-0536">Nodulation</keyword>
<evidence type="ECO:0000313" key="11">
    <source>
        <dbReference type="EMBL" id="OUD14239.1"/>
    </source>
</evidence>
<dbReference type="InterPro" id="IPR003439">
    <property type="entry name" value="ABC_transporter-like_ATP-bd"/>
</dbReference>
<evidence type="ECO:0000256" key="8">
    <source>
        <dbReference type="ARBA" id="ARBA00022967"/>
    </source>
</evidence>
<dbReference type="Proteomes" id="UP000194798">
    <property type="component" value="Unassembled WGS sequence"/>
</dbReference>
<keyword evidence="9" id="KW-0472">Membrane</keyword>
<evidence type="ECO:0000256" key="1">
    <source>
        <dbReference type="ARBA" id="ARBA00004236"/>
    </source>
</evidence>
<dbReference type="Gene3D" id="3.40.50.300">
    <property type="entry name" value="P-loop containing nucleotide triphosphate hydrolases"/>
    <property type="match status" value="1"/>
</dbReference>
<sequence length="312" mass="35146">MNHYCESVIQARNLTKCYGEQLVVNSINFQVRQGSCCGILGPNGAGKTTTLKMLVGHTLPTAGELSVLGYTIPNQSRQLRQIIGIVPQQDNLDPDFTVTQNLQIYGRYFGLNAATLKKRIPDILSFATLGHKANTLVTTLSGGMQRRLSLGRALINEPQLVVLDEPTTGLDPQARQLIWQRLRQLKMQGLTLILTTHYMEEAERLCDDIIVMDQGKILEQGAPQALIKRYIPPQVVEVHGTHVDALERWHEEVGRRFNLNSEIVGDTRFYYGEKVISLLDSLSEQSDLRYLHRPANLEDVFLKLTGRDLRDD</sequence>
<proteinExistence type="inferred from homology"/>
<evidence type="ECO:0000256" key="7">
    <source>
        <dbReference type="ARBA" id="ARBA00022840"/>
    </source>
</evidence>
<dbReference type="SUPFAM" id="SSF52540">
    <property type="entry name" value="P-loop containing nucleoside triphosphate hydrolases"/>
    <property type="match status" value="1"/>
</dbReference>
<keyword evidence="8" id="KW-1278">Translocase</keyword>
<gene>
    <name evidence="11" type="ORF">TPSD3_07880</name>
</gene>
<reference evidence="11 12" key="1">
    <citation type="submission" date="2016-12" db="EMBL/GenBank/DDBJ databases">
        <title>Thioflexothrix psekupsii D3 genome sequencing and assembly.</title>
        <authorList>
            <person name="Fomenkov A."/>
            <person name="Vincze T."/>
            <person name="Grabovich M."/>
            <person name="Anton B.P."/>
            <person name="Dubinina G."/>
            <person name="Orlova M."/>
            <person name="Belousova E."/>
            <person name="Roberts R.J."/>
        </authorList>
    </citation>
    <scope>NUCLEOTIDE SEQUENCE [LARGE SCALE GENOMIC DNA]</scope>
    <source>
        <strain evidence="11">D3</strain>
    </source>
</reference>
<accession>A0A251X860</accession>
<dbReference type="SMART" id="SM00382">
    <property type="entry name" value="AAA"/>
    <property type="match status" value="1"/>
</dbReference>
<dbReference type="PANTHER" id="PTHR42711:SF5">
    <property type="entry name" value="ABC TRANSPORTER ATP-BINDING PROTEIN NATA"/>
    <property type="match status" value="1"/>
</dbReference>
<keyword evidence="3" id="KW-0813">Transport</keyword>
<comment type="subcellular location">
    <subcellularLocation>
        <location evidence="1">Cell membrane</location>
    </subcellularLocation>
</comment>
<evidence type="ECO:0000256" key="4">
    <source>
        <dbReference type="ARBA" id="ARBA00022458"/>
    </source>
</evidence>
<keyword evidence="6" id="KW-0547">Nucleotide-binding</keyword>
<dbReference type="EMBL" id="MSLT01000012">
    <property type="protein sequence ID" value="OUD14239.1"/>
    <property type="molecule type" value="Genomic_DNA"/>
</dbReference>
<dbReference type="InterPro" id="IPR027417">
    <property type="entry name" value="P-loop_NTPase"/>
</dbReference>
<dbReference type="AlphaFoldDB" id="A0A251X860"/>
<dbReference type="FunFam" id="3.40.50.300:FF:000589">
    <property type="entry name" value="ABC transporter, ATP-binding subunit"/>
    <property type="match status" value="1"/>
</dbReference>